<dbReference type="AlphaFoldDB" id="A0A0B0IIX9"/>
<dbReference type="SUPFAM" id="SSF52980">
    <property type="entry name" value="Restriction endonuclease-like"/>
    <property type="match status" value="1"/>
</dbReference>
<dbReference type="EMBL" id="JRJU01000013">
    <property type="protein sequence ID" value="KHF40009.1"/>
    <property type="molecule type" value="Genomic_DNA"/>
</dbReference>
<dbReference type="PANTHER" id="PTHR30015:SF7">
    <property type="entry name" value="TYPE IV METHYL-DIRECTED RESTRICTION ENZYME ECOKMRR"/>
    <property type="match status" value="1"/>
</dbReference>
<keyword evidence="3" id="KW-1185">Reference proteome</keyword>
<evidence type="ECO:0000313" key="2">
    <source>
        <dbReference type="EMBL" id="KHF40009.1"/>
    </source>
</evidence>
<organism evidence="2 3">
    <name type="scientific">Halalkalibacter okhensis</name>
    <dbReference type="NCBI Taxonomy" id="333138"/>
    <lineage>
        <taxon>Bacteria</taxon>
        <taxon>Bacillati</taxon>
        <taxon>Bacillota</taxon>
        <taxon>Bacilli</taxon>
        <taxon>Bacillales</taxon>
        <taxon>Bacillaceae</taxon>
        <taxon>Halalkalibacter</taxon>
    </lineage>
</organism>
<proteinExistence type="predicted"/>
<sequence length="198" mass="22314">MIIVIVAILITLIAVVNWIRLKSKHNDFTELLLDQIEHDLELRKTLAMGLYMRFKKEEPTSTTTYSENFLKEDPISFEHFVADIIEAKYGGDMFVSKASGDYGVDFENRREDGLYLGQVKCTEKDVSFEAIALVHSNIEKWGAVGGYVITTSGFTKKAVMYADGLGIELINGVELVTLWLETMESDTAYLKQLNPSDV</sequence>
<dbReference type="InterPro" id="IPR052906">
    <property type="entry name" value="Type_IV_Methyl-Rstrct_Enzyme"/>
</dbReference>
<dbReference type="Proteomes" id="UP000030832">
    <property type="component" value="Unassembled WGS sequence"/>
</dbReference>
<dbReference type="STRING" id="333138.LQ50_12030"/>
<comment type="caution">
    <text evidence="2">The sequence shown here is derived from an EMBL/GenBank/DDBJ whole genome shotgun (WGS) entry which is preliminary data.</text>
</comment>
<dbReference type="eggNOG" id="COG1787">
    <property type="taxonomic scope" value="Bacteria"/>
</dbReference>
<dbReference type="PANTHER" id="PTHR30015">
    <property type="entry name" value="MRR RESTRICTION SYSTEM PROTEIN"/>
    <property type="match status" value="1"/>
</dbReference>
<evidence type="ECO:0000313" key="3">
    <source>
        <dbReference type="Proteomes" id="UP000030832"/>
    </source>
</evidence>
<protein>
    <recommendedName>
        <fullName evidence="1">Restriction endonuclease type IV Mrr domain-containing protein</fullName>
    </recommendedName>
</protein>
<name>A0A0B0IIX9_9BACI</name>
<gene>
    <name evidence="2" type="ORF">LQ50_12030</name>
</gene>
<dbReference type="GO" id="GO:0015666">
    <property type="term" value="F:restriction endodeoxyribonuclease activity"/>
    <property type="evidence" value="ECO:0007669"/>
    <property type="project" value="TreeGrafter"/>
</dbReference>
<reference evidence="2 3" key="1">
    <citation type="submission" date="2014-09" db="EMBL/GenBank/DDBJ databases">
        <title>Genome sequencing and annotation of Bacillus Okhensis strain Kh10-101T.</title>
        <authorList>
            <person name="Prakash J.S."/>
        </authorList>
    </citation>
    <scope>NUCLEOTIDE SEQUENCE [LARGE SCALE GENOMIC DNA]</scope>
    <source>
        <strain evidence="3">Kh10-101T</strain>
    </source>
</reference>
<dbReference type="GO" id="GO:0009307">
    <property type="term" value="P:DNA restriction-modification system"/>
    <property type="evidence" value="ECO:0007669"/>
    <property type="project" value="InterPro"/>
</dbReference>
<dbReference type="Pfam" id="PF04471">
    <property type="entry name" value="Mrr_cat"/>
    <property type="match status" value="1"/>
</dbReference>
<dbReference type="Gene3D" id="3.40.1350.10">
    <property type="match status" value="1"/>
</dbReference>
<evidence type="ECO:0000259" key="1">
    <source>
        <dbReference type="Pfam" id="PF04471"/>
    </source>
</evidence>
<accession>A0A0B0IIX9</accession>
<dbReference type="InterPro" id="IPR007560">
    <property type="entry name" value="Restrct_endonuc_IV_Mrr"/>
</dbReference>
<dbReference type="InterPro" id="IPR011335">
    <property type="entry name" value="Restrct_endonuc-II-like"/>
</dbReference>
<feature type="domain" description="Restriction endonuclease type IV Mrr" evidence="1">
    <location>
        <begin position="71"/>
        <end position="178"/>
    </location>
</feature>
<dbReference type="OrthoDB" id="9803736at2"/>
<dbReference type="GO" id="GO:0003677">
    <property type="term" value="F:DNA binding"/>
    <property type="evidence" value="ECO:0007669"/>
    <property type="project" value="InterPro"/>
</dbReference>
<dbReference type="InterPro" id="IPR011856">
    <property type="entry name" value="tRNA_endonuc-like_dom_sf"/>
</dbReference>